<dbReference type="PROSITE" id="PS50011">
    <property type="entry name" value="PROTEIN_KINASE_DOM"/>
    <property type="match status" value="1"/>
</dbReference>
<feature type="transmembrane region" description="Helical" evidence="1">
    <location>
        <begin position="239"/>
        <end position="255"/>
    </location>
</feature>
<dbReference type="InterPro" id="IPR011009">
    <property type="entry name" value="Kinase-like_dom_sf"/>
</dbReference>
<evidence type="ECO:0000313" key="4">
    <source>
        <dbReference type="Proteomes" id="UP000266673"/>
    </source>
</evidence>
<keyword evidence="3" id="KW-0418">Kinase</keyword>
<evidence type="ECO:0000259" key="2">
    <source>
        <dbReference type="PROSITE" id="PS50011"/>
    </source>
</evidence>
<keyword evidence="4" id="KW-1185">Reference proteome</keyword>
<proteinExistence type="predicted"/>
<dbReference type="GO" id="GO:0004674">
    <property type="term" value="F:protein serine/threonine kinase activity"/>
    <property type="evidence" value="ECO:0007669"/>
    <property type="project" value="TreeGrafter"/>
</dbReference>
<accession>A0A397W9E0</accession>
<feature type="domain" description="Protein kinase" evidence="2">
    <location>
        <begin position="1"/>
        <end position="185"/>
    </location>
</feature>
<dbReference type="InterPro" id="IPR051681">
    <property type="entry name" value="Ser/Thr_Kinases-Pseudokinases"/>
</dbReference>
<keyword evidence="1" id="KW-0812">Transmembrane</keyword>
<dbReference type="PANTHER" id="PTHR44329">
    <property type="entry name" value="SERINE/THREONINE-PROTEIN KINASE TNNI3K-RELATED"/>
    <property type="match status" value="1"/>
</dbReference>
<dbReference type="PRINTS" id="PR00109">
    <property type="entry name" value="TYRKINASE"/>
</dbReference>
<gene>
    <name evidence="3" type="ORF">C2G38_1950923</name>
</gene>
<dbReference type="OrthoDB" id="5979581at2759"/>
<dbReference type="AlphaFoldDB" id="A0A397W9E0"/>
<keyword evidence="1" id="KW-0472">Membrane</keyword>
<dbReference type="InterPro" id="IPR001245">
    <property type="entry name" value="Ser-Thr/Tyr_kinase_cat_dom"/>
</dbReference>
<dbReference type="Proteomes" id="UP000266673">
    <property type="component" value="Unassembled WGS sequence"/>
</dbReference>
<sequence>KDYILVMEYASEGSLRQNLQTIAQTDWKDKLNLLQCIASDLQIIHSHDLIHRDLHSGNILLNSHKSAYITDLGLSIATKSKSDGIFGILPYIAPEVWVKQQYTKASDIYSFGMIMWEILNGKPVPFEETSKLQSKLQYKIQQICDGLRLPIHENTALCYADLIKKCWNAEPERRPTAKEVSDIFTEWQNNEIILSELSESDKKLQIKKNEYTQIYNDSHYKSSFIPSNIYYKGKFNINLYYYIISLLSLIYNLLYRH</sequence>
<dbReference type="Pfam" id="PF07714">
    <property type="entry name" value="PK_Tyr_Ser-Thr"/>
    <property type="match status" value="1"/>
</dbReference>
<name>A0A397W9E0_9GLOM</name>
<organism evidence="3 4">
    <name type="scientific">Gigaspora rosea</name>
    <dbReference type="NCBI Taxonomy" id="44941"/>
    <lineage>
        <taxon>Eukaryota</taxon>
        <taxon>Fungi</taxon>
        <taxon>Fungi incertae sedis</taxon>
        <taxon>Mucoromycota</taxon>
        <taxon>Glomeromycotina</taxon>
        <taxon>Glomeromycetes</taxon>
        <taxon>Diversisporales</taxon>
        <taxon>Gigasporaceae</taxon>
        <taxon>Gigaspora</taxon>
    </lineage>
</organism>
<dbReference type="InterPro" id="IPR000719">
    <property type="entry name" value="Prot_kinase_dom"/>
</dbReference>
<dbReference type="EMBL" id="QKWP01000048">
    <property type="protein sequence ID" value="RIB29053.1"/>
    <property type="molecule type" value="Genomic_DNA"/>
</dbReference>
<protein>
    <submittedName>
        <fullName evidence="3">Kinase-like domain-containing protein</fullName>
    </submittedName>
</protein>
<dbReference type="SUPFAM" id="SSF56112">
    <property type="entry name" value="Protein kinase-like (PK-like)"/>
    <property type="match status" value="1"/>
</dbReference>
<feature type="non-terminal residue" evidence="3">
    <location>
        <position position="1"/>
    </location>
</feature>
<comment type="caution">
    <text evidence="3">The sequence shown here is derived from an EMBL/GenBank/DDBJ whole genome shotgun (WGS) entry which is preliminary data.</text>
</comment>
<reference evidence="3 4" key="1">
    <citation type="submission" date="2018-06" db="EMBL/GenBank/DDBJ databases">
        <title>Comparative genomics reveals the genomic features of Rhizophagus irregularis, R. cerebriforme, R. diaphanum and Gigaspora rosea, and their symbiotic lifestyle signature.</title>
        <authorList>
            <person name="Morin E."/>
            <person name="San Clemente H."/>
            <person name="Chen E.C.H."/>
            <person name="De La Providencia I."/>
            <person name="Hainaut M."/>
            <person name="Kuo A."/>
            <person name="Kohler A."/>
            <person name="Murat C."/>
            <person name="Tang N."/>
            <person name="Roy S."/>
            <person name="Loubradou J."/>
            <person name="Henrissat B."/>
            <person name="Grigoriev I.V."/>
            <person name="Corradi N."/>
            <person name="Roux C."/>
            <person name="Martin F.M."/>
        </authorList>
    </citation>
    <scope>NUCLEOTIDE SEQUENCE [LARGE SCALE GENOMIC DNA]</scope>
    <source>
        <strain evidence="3 4">DAOM 194757</strain>
    </source>
</reference>
<dbReference type="GO" id="GO:0005524">
    <property type="term" value="F:ATP binding"/>
    <property type="evidence" value="ECO:0007669"/>
    <property type="project" value="InterPro"/>
</dbReference>
<dbReference type="Gene3D" id="1.10.510.10">
    <property type="entry name" value="Transferase(Phosphotransferase) domain 1"/>
    <property type="match status" value="1"/>
</dbReference>
<dbReference type="STRING" id="44941.A0A397W9E0"/>
<keyword evidence="1" id="KW-1133">Transmembrane helix</keyword>
<keyword evidence="3" id="KW-0808">Transferase</keyword>
<evidence type="ECO:0000256" key="1">
    <source>
        <dbReference type="SAM" id="Phobius"/>
    </source>
</evidence>
<evidence type="ECO:0000313" key="3">
    <source>
        <dbReference type="EMBL" id="RIB29053.1"/>
    </source>
</evidence>